<evidence type="ECO:0000259" key="1">
    <source>
        <dbReference type="PROSITE" id="PS50943"/>
    </source>
</evidence>
<feature type="domain" description="HTH cro/C1-type" evidence="1">
    <location>
        <begin position="15"/>
        <end position="68"/>
    </location>
</feature>
<reference evidence="3" key="1">
    <citation type="journal article" date="2019" name="Int. J. Syst. Evol. Microbiol.">
        <title>The Global Catalogue of Microorganisms (GCM) 10K type strain sequencing project: providing services to taxonomists for standard genome sequencing and annotation.</title>
        <authorList>
            <consortium name="The Broad Institute Genomics Platform"/>
            <consortium name="The Broad Institute Genome Sequencing Center for Infectious Disease"/>
            <person name="Wu L."/>
            <person name="Ma J."/>
        </authorList>
    </citation>
    <scope>NUCLEOTIDE SEQUENCE [LARGE SCALE GENOMIC DNA]</scope>
    <source>
        <strain evidence="3">JCM 17460</strain>
    </source>
</reference>
<dbReference type="Pfam" id="PF01381">
    <property type="entry name" value="HTH_3"/>
    <property type="match status" value="1"/>
</dbReference>
<evidence type="ECO:0000313" key="3">
    <source>
        <dbReference type="Proteomes" id="UP001500301"/>
    </source>
</evidence>
<keyword evidence="3" id="KW-1185">Reference proteome</keyword>
<name>A0ABP6UR90_9ACTN</name>
<dbReference type="PROSITE" id="PS50943">
    <property type="entry name" value="HTH_CROC1"/>
    <property type="match status" value="1"/>
</dbReference>
<protein>
    <recommendedName>
        <fullName evidence="1">HTH cro/C1-type domain-containing protein</fullName>
    </recommendedName>
</protein>
<gene>
    <name evidence="2" type="ORF">GCM10022263_03640</name>
</gene>
<sequence>MSADEPVRPLFGEIIREARKKRGWSQQELGQAAGLSRPTIARVEADSDVTTATISKIARALGLTLELTDRG</sequence>
<comment type="caution">
    <text evidence="2">The sequence shown here is derived from an EMBL/GenBank/DDBJ whole genome shotgun (WGS) entry which is preliminary data.</text>
</comment>
<dbReference type="SMART" id="SM00530">
    <property type="entry name" value="HTH_XRE"/>
    <property type="match status" value="1"/>
</dbReference>
<organism evidence="2 3">
    <name type="scientific">Nocardioides daeguensis</name>
    <dbReference type="NCBI Taxonomy" id="908359"/>
    <lineage>
        <taxon>Bacteria</taxon>
        <taxon>Bacillati</taxon>
        <taxon>Actinomycetota</taxon>
        <taxon>Actinomycetes</taxon>
        <taxon>Propionibacteriales</taxon>
        <taxon>Nocardioidaceae</taxon>
        <taxon>Nocardioides</taxon>
    </lineage>
</organism>
<dbReference type="EMBL" id="BAABBB010000003">
    <property type="protein sequence ID" value="GAA3519130.1"/>
    <property type="molecule type" value="Genomic_DNA"/>
</dbReference>
<dbReference type="InterPro" id="IPR001387">
    <property type="entry name" value="Cro/C1-type_HTH"/>
</dbReference>
<dbReference type="Proteomes" id="UP001500301">
    <property type="component" value="Unassembled WGS sequence"/>
</dbReference>
<dbReference type="CDD" id="cd00093">
    <property type="entry name" value="HTH_XRE"/>
    <property type="match status" value="1"/>
</dbReference>
<proteinExistence type="predicted"/>
<accession>A0ABP6UR90</accession>
<evidence type="ECO:0000313" key="2">
    <source>
        <dbReference type="EMBL" id="GAA3519130.1"/>
    </source>
</evidence>
<dbReference type="RefSeq" id="WP_218234971.1">
    <property type="nucleotide sequence ID" value="NZ_BAABBB010000003.1"/>
</dbReference>